<name>A0A8S5SJJ3_9CAUD</name>
<reference evidence="1" key="1">
    <citation type="journal article" date="2021" name="Proc. Natl. Acad. Sci. U.S.A.">
        <title>A Catalog of Tens of Thousands of Viruses from Human Metagenomes Reveals Hidden Associations with Chronic Diseases.</title>
        <authorList>
            <person name="Tisza M.J."/>
            <person name="Buck C.B."/>
        </authorList>
    </citation>
    <scope>NUCLEOTIDE SEQUENCE</scope>
    <source>
        <strain evidence="1">Ctvhu9</strain>
    </source>
</reference>
<dbReference type="EMBL" id="BK032607">
    <property type="protein sequence ID" value="DAF50995.1"/>
    <property type="molecule type" value="Genomic_DNA"/>
</dbReference>
<accession>A0A8S5SJJ3</accession>
<protein>
    <submittedName>
        <fullName evidence="1">Stage II sporulation protein E (SpoIIE)</fullName>
    </submittedName>
</protein>
<proteinExistence type="predicted"/>
<evidence type="ECO:0000313" key="1">
    <source>
        <dbReference type="EMBL" id="DAF50995.1"/>
    </source>
</evidence>
<organism evidence="1">
    <name type="scientific">Siphoviridae sp. ctvhu9</name>
    <dbReference type="NCBI Taxonomy" id="2827968"/>
    <lineage>
        <taxon>Viruses</taxon>
        <taxon>Duplodnaviria</taxon>
        <taxon>Heunggongvirae</taxon>
        <taxon>Uroviricota</taxon>
        <taxon>Caudoviricetes</taxon>
    </lineage>
</organism>
<sequence>MTFLITSVIKSTSIRDVANQINERIGEYMEIIANNRANNREYIAFKDLKKGDIFVLASDGKWYIKNNDFYAVRLSDGETVEPILYFTLCEVKDCVLVEREIYTALTEKECNKCG</sequence>